<feature type="transmembrane region" description="Helical" evidence="1">
    <location>
        <begin position="96"/>
        <end position="118"/>
    </location>
</feature>
<evidence type="ECO:0000313" key="2">
    <source>
        <dbReference type="EMBL" id="MBD0420201.1"/>
    </source>
</evidence>
<protein>
    <submittedName>
        <fullName evidence="2">Uncharacterized protein</fullName>
    </submittedName>
</protein>
<keyword evidence="1" id="KW-0812">Transmembrane</keyword>
<evidence type="ECO:0000256" key="1">
    <source>
        <dbReference type="SAM" id="Phobius"/>
    </source>
</evidence>
<dbReference type="Proteomes" id="UP000621210">
    <property type="component" value="Unassembled WGS sequence"/>
</dbReference>
<proteinExistence type="predicted"/>
<keyword evidence="1" id="KW-0472">Membrane</keyword>
<evidence type="ECO:0000313" key="3">
    <source>
        <dbReference type="Proteomes" id="UP000621210"/>
    </source>
</evidence>
<keyword evidence="1" id="KW-1133">Transmembrane helix</keyword>
<dbReference type="AlphaFoldDB" id="A0A926L4C9"/>
<sequence>MGSRRRLGWNEDRTIDGTVYAVLSVIAGALFLIGLCGLLLGVKVDASEGEPLKCGTAVTGVESAVTFDAVQAGLPDRAVDARVAACDSAINTRRVWAWPATGVGAVGGFVLVYLVPFVHPSPEWALSKVRPIHR</sequence>
<gene>
    <name evidence="2" type="ORF">H0H10_13655</name>
</gene>
<reference evidence="2" key="1">
    <citation type="submission" date="2020-09" db="EMBL/GenBank/DDBJ databases">
        <title>Streptomyces grisecoloratus sp. nov., isolated from cotton soil.</title>
        <authorList>
            <person name="Xing L."/>
        </authorList>
    </citation>
    <scope>NUCLEOTIDE SEQUENCE</scope>
    <source>
        <strain evidence="2">TRM S81-3</strain>
    </source>
</reference>
<comment type="caution">
    <text evidence="2">The sequence shown here is derived from an EMBL/GenBank/DDBJ whole genome shotgun (WGS) entry which is preliminary data.</text>
</comment>
<feature type="transmembrane region" description="Helical" evidence="1">
    <location>
        <begin position="20"/>
        <end position="42"/>
    </location>
</feature>
<name>A0A926L4C9_9ACTN</name>
<accession>A0A926L4C9</accession>
<keyword evidence="3" id="KW-1185">Reference proteome</keyword>
<dbReference type="EMBL" id="JACVQF010000187">
    <property type="protein sequence ID" value="MBD0420201.1"/>
    <property type="molecule type" value="Genomic_DNA"/>
</dbReference>
<organism evidence="2 3">
    <name type="scientific">Streptomyces griseicoloratus</name>
    <dbReference type="NCBI Taxonomy" id="2752516"/>
    <lineage>
        <taxon>Bacteria</taxon>
        <taxon>Bacillati</taxon>
        <taxon>Actinomycetota</taxon>
        <taxon>Actinomycetes</taxon>
        <taxon>Kitasatosporales</taxon>
        <taxon>Streptomycetaceae</taxon>
        <taxon>Streptomyces</taxon>
    </lineage>
</organism>
<reference evidence="2" key="2">
    <citation type="submission" date="2020-09" db="EMBL/GenBank/DDBJ databases">
        <authorList>
            <person name="Luo X."/>
        </authorList>
    </citation>
    <scope>NUCLEOTIDE SEQUENCE</scope>
    <source>
        <strain evidence="2">TRM S81-3</strain>
    </source>
</reference>
<dbReference type="RefSeq" id="WP_188181208.1">
    <property type="nucleotide sequence ID" value="NZ_JACVQF010000187.1"/>
</dbReference>